<keyword evidence="2" id="KW-0808">Transferase</keyword>
<dbReference type="Proteomes" id="UP000029079">
    <property type="component" value="Chromosome"/>
</dbReference>
<dbReference type="AlphaFoldDB" id="A0A075U5S0"/>
<dbReference type="InterPro" id="IPR000182">
    <property type="entry name" value="GNAT_dom"/>
</dbReference>
<reference evidence="2 3" key="1">
    <citation type="journal article" date="2014" name="Genome Announc.">
        <title>Complete Genome Sequences of Fish Pathogenic Weissella ceti Strains WS74 and WS105.</title>
        <authorList>
            <person name="Figueiredo H.C."/>
            <person name="Leal C.A."/>
            <person name="Dorella F.A."/>
            <person name="Carvalho A.F."/>
            <person name="Soares S.C."/>
            <person name="Pereira F.L."/>
            <person name="Azevedo V.A."/>
        </authorList>
    </citation>
    <scope>NUCLEOTIDE SEQUENCE [LARGE SCALE GENOMIC DNA]</scope>
    <source>
        <strain evidence="2 3">WS74</strain>
    </source>
</reference>
<reference evidence="3" key="2">
    <citation type="submission" date="2014-08" db="EMBL/GenBank/DDBJ databases">
        <title>Complete genome of Weissella ceti strain WS74 isolated from diseased rainbow trout in Brazil.</title>
        <authorList>
            <person name="Figueiredo H.C.P."/>
            <person name="Leal C.A.G."/>
            <person name="Pereira F.L."/>
            <person name="Soares S.C."/>
            <person name="Dorella F.A."/>
            <person name="Carvalho A.F."/>
            <person name="Azevedo V.A.C."/>
        </authorList>
    </citation>
    <scope>NUCLEOTIDE SEQUENCE [LARGE SCALE GENOMIC DNA]</scope>
    <source>
        <strain evidence="3">WS74</strain>
    </source>
</reference>
<sequence length="143" mass="16587">MWFLKKATDMDQTMLLTVMAARVSVFVVEQKCYYQEIDTDDFSALHLMMLTEEGELQAYARIIDKGDFITFGRVLVLPEWRHTGLGKSLVEETINQIKTLYPSRKIKIEAQAYLVRFYTNFGFVATSDIYDIDNIPHIDMSLT</sequence>
<dbReference type="KEGG" id="wct:WS74_0529"/>
<name>A0A075U5S0_9LACO</name>
<dbReference type="RefSeq" id="WP_009765373.1">
    <property type="nucleotide sequence ID" value="NZ_CP009223.1"/>
</dbReference>
<keyword evidence="3" id="KW-1185">Reference proteome</keyword>
<evidence type="ECO:0000259" key="1">
    <source>
        <dbReference type="PROSITE" id="PS51186"/>
    </source>
</evidence>
<evidence type="ECO:0000313" key="2">
    <source>
        <dbReference type="EMBL" id="AIM62781.1"/>
    </source>
</evidence>
<dbReference type="Gene3D" id="3.40.630.30">
    <property type="match status" value="1"/>
</dbReference>
<dbReference type="KEGG" id="wce:WS08_0528"/>
<dbReference type="STRING" id="759620.WS105_0526"/>
<gene>
    <name evidence="2" type="ORF">WS74_0529</name>
</gene>
<dbReference type="EMBL" id="CP009223">
    <property type="protein sequence ID" value="AIM62781.1"/>
    <property type="molecule type" value="Genomic_DNA"/>
</dbReference>
<accession>A0A075U5S0</accession>
<dbReference type="PROSITE" id="PS51186">
    <property type="entry name" value="GNAT"/>
    <property type="match status" value="1"/>
</dbReference>
<dbReference type="GO" id="GO:0016747">
    <property type="term" value="F:acyltransferase activity, transferring groups other than amino-acyl groups"/>
    <property type="evidence" value="ECO:0007669"/>
    <property type="project" value="InterPro"/>
</dbReference>
<protein>
    <submittedName>
        <fullName evidence="2">Acetyltransferase, GNAT family</fullName>
    </submittedName>
</protein>
<dbReference type="Pfam" id="PF13673">
    <property type="entry name" value="Acetyltransf_10"/>
    <property type="match status" value="1"/>
</dbReference>
<organism evidence="2 3">
    <name type="scientific">Weissella ceti</name>
    <dbReference type="NCBI Taxonomy" id="759620"/>
    <lineage>
        <taxon>Bacteria</taxon>
        <taxon>Bacillati</taxon>
        <taxon>Bacillota</taxon>
        <taxon>Bacilli</taxon>
        <taxon>Lactobacillales</taxon>
        <taxon>Lactobacillaceae</taxon>
        <taxon>Weissella</taxon>
    </lineage>
</organism>
<dbReference type="InterPro" id="IPR016181">
    <property type="entry name" value="Acyl_CoA_acyltransferase"/>
</dbReference>
<proteinExistence type="predicted"/>
<dbReference type="CDD" id="cd04301">
    <property type="entry name" value="NAT_SF"/>
    <property type="match status" value="1"/>
</dbReference>
<dbReference type="SUPFAM" id="SSF55729">
    <property type="entry name" value="Acyl-CoA N-acyltransferases (Nat)"/>
    <property type="match status" value="1"/>
</dbReference>
<evidence type="ECO:0000313" key="3">
    <source>
        <dbReference type="Proteomes" id="UP000029079"/>
    </source>
</evidence>
<feature type="domain" description="N-acetyltransferase" evidence="1">
    <location>
        <begin position="5"/>
        <end position="143"/>
    </location>
</feature>